<accession>A0A0Q0QYH8</accession>
<dbReference type="RefSeq" id="WP_055208763.1">
    <property type="nucleotide sequence ID" value="NZ_CP061202.1"/>
</dbReference>
<dbReference type="Gene3D" id="1.20.58.320">
    <property type="entry name" value="TPR-like"/>
    <property type="match status" value="1"/>
</dbReference>
<protein>
    <submittedName>
        <fullName evidence="1">Uncharacterized conserved protein, DUF924 family</fullName>
    </submittedName>
</protein>
<dbReference type="OrthoDB" id="7593450at2"/>
<gene>
    <name evidence="1" type="ORF">SAMN04244550_02057</name>
</gene>
<dbReference type="InterPro" id="IPR010323">
    <property type="entry name" value="DUF924"/>
</dbReference>
<dbReference type="EMBL" id="FNAY01000009">
    <property type="protein sequence ID" value="SDF32211.1"/>
    <property type="molecule type" value="Genomic_DNA"/>
</dbReference>
<evidence type="ECO:0000313" key="2">
    <source>
        <dbReference type="Proteomes" id="UP000183812"/>
    </source>
</evidence>
<name>A0A0Q0QYH8_RHOCA</name>
<dbReference type="AlphaFoldDB" id="A0A0Q0QYH8"/>
<dbReference type="InterPro" id="IPR011990">
    <property type="entry name" value="TPR-like_helical_dom_sf"/>
</dbReference>
<dbReference type="Pfam" id="PF06041">
    <property type="entry name" value="DUF924"/>
    <property type="match status" value="1"/>
</dbReference>
<reference evidence="1 2" key="1">
    <citation type="submission" date="2016-10" db="EMBL/GenBank/DDBJ databases">
        <authorList>
            <person name="de Groot N.N."/>
        </authorList>
    </citation>
    <scope>NUCLEOTIDE SEQUENCE [LARGE SCALE GENOMIC DNA]</scope>
    <source>
        <strain evidence="2">DSM 938 / 37b4</strain>
    </source>
</reference>
<dbReference type="SUPFAM" id="SSF48452">
    <property type="entry name" value="TPR-like"/>
    <property type="match status" value="1"/>
</dbReference>
<proteinExistence type="predicted"/>
<organism evidence="1 2">
    <name type="scientific">Rhodobacter capsulatus</name>
    <name type="common">Rhodopseudomonas capsulata</name>
    <dbReference type="NCBI Taxonomy" id="1061"/>
    <lineage>
        <taxon>Bacteria</taxon>
        <taxon>Pseudomonadati</taxon>
        <taxon>Pseudomonadota</taxon>
        <taxon>Alphaproteobacteria</taxon>
        <taxon>Rhodobacterales</taxon>
        <taxon>Rhodobacter group</taxon>
        <taxon>Rhodobacter</taxon>
    </lineage>
</organism>
<sequence length="187" mass="21513">MDEITEVIAFWHDEVGPDRWYNATPELDAQIRARYQGLWDRARAGACDDWAQSAVGALALCILFDQMPRNMFRGEKLAFATDAQARKVADAAIERGFDLEIVDPLRQFFYVPFMHSESLADQERGVRLAAERMPDEHLLHAKAHRAVIARFGRFPWRNELVGRYSSDEEAAFLWQGGYERMLAHVAR</sequence>
<evidence type="ECO:0000313" key="1">
    <source>
        <dbReference type="EMBL" id="SDF32211.1"/>
    </source>
</evidence>
<dbReference type="Proteomes" id="UP000183812">
    <property type="component" value="Unassembled WGS sequence"/>
</dbReference>
<dbReference type="Gene3D" id="1.25.40.10">
    <property type="entry name" value="Tetratricopeptide repeat domain"/>
    <property type="match status" value="1"/>
</dbReference>